<dbReference type="PRINTS" id="PR00039">
    <property type="entry name" value="HTHLYSR"/>
</dbReference>
<name>A0ABT4JQG5_9GAMM</name>
<dbReference type="CDD" id="cd05466">
    <property type="entry name" value="PBP2_LTTR_substrate"/>
    <property type="match status" value="1"/>
</dbReference>
<keyword evidence="3" id="KW-0238">DNA-binding</keyword>
<dbReference type="InterPro" id="IPR036390">
    <property type="entry name" value="WH_DNA-bd_sf"/>
</dbReference>
<comment type="similarity">
    <text evidence="1">Belongs to the LysR transcriptional regulatory family.</text>
</comment>
<comment type="caution">
    <text evidence="6">The sequence shown here is derived from an EMBL/GenBank/DDBJ whole genome shotgun (WGS) entry which is preliminary data.</text>
</comment>
<keyword evidence="2" id="KW-0805">Transcription regulation</keyword>
<gene>
    <name evidence="6" type="ORF">O1D97_02940</name>
</gene>
<evidence type="ECO:0000313" key="7">
    <source>
        <dbReference type="Proteomes" id="UP001149719"/>
    </source>
</evidence>
<evidence type="ECO:0000256" key="2">
    <source>
        <dbReference type="ARBA" id="ARBA00023015"/>
    </source>
</evidence>
<reference evidence="6" key="1">
    <citation type="submission" date="2022-12" db="EMBL/GenBank/DDBJ databases">
        <title>Marinomonas 15G1-11 sp. nov, isolated from marine algae.</title>
        <authorList>
            <person name="Butt M."/>
            <person name="Choi D.G."/>
            <person name="Kim J.M."/>
            <person name="Lee J.K."/>
            <person name="Baek J.H."/>
            <person name="Jeon C.O."/>
        </authorList>
    </citation>
    <scope>NUCLEOTIDE SEQUENCE</scope>
    <source>
        <strain evidence="6">15G1-11</strain>
    </source>
</reference>
<evidence type="ECO:0000256" key="1">
    <source>
        <dbReference type="ARBA" id="ARBA00009437"/>
    </source>
</evidence>
<dbReference type="EMBL" id="JAPUBN010000010">
    <property type="protein sequence ID" value="MCZ2720625.1"/>
    <property type="molecule type" value="Genomic_DNA"/>
</dbReference>
<dbReference type="Proteomes" id="UP001149719">
    <property type="component" value="Unassembled WGS sequence"/>
</dbReference>
<evidence type="ECO:0000256" key="4">
    <source>
        <dbReference type="ARBA" id="ARBA00023163"/>
    </source>
</evidence>
<dbReference type="PROSITE" id="PS50931">
    <property type="entry name" value="HTH_LYSR"/>
    <property type="match status" value="1"/>
</dbReference>
<dbReference type="Pfam" id="PF00126">
    <property type="entry name" value="HTH_1"/>
    <property type="match status" value="1"/>
</dbReference>
<protein>
    <submittedName>
        <fullName evidence="6">LysR family transcriptional regulator</fullName>
    </submittedName>
</protein>
<dbReference type="PANTHER" id="PTHR30126:SF81">
    <property type="entry name" value="HTH-TYPE TRANSCRIPTIONAL REGULATOR ILVY"/>
    <property type="match status" value="1"/>
</dbReference>
<dbReference type="InterPro" id="IPR000847">
    <property type="entry name" value="LysR_HTH_N"/>
</dbReference>
<sequence>MNTIAIKAFVTAAEENSFSLAAEKLHLTQPGISKRIQSLEDQLRCRLFDRIGRRIYLTEAGEVFLPHAYRLLQEARSGLTAVQNLSFVVAGQLSIATTQHIGLHHLAQPIRQYIANHPQVEFALDFINSKQAYGDVLQGKLELAIITEPSNIDEKLRFIPLWPEKLKFVCSKDHLLASHKRVSLASLSHFSGVLPGKSTYTRRLIDDLFNQEEVNLIASVPTNYLEAIKMLVAAGVGWSVLPENLIDDQLCILDIADAHIERSIGCLIHTERTLSNAAQVFLALLKEES</sequence>
<evidence type="ECO:0000256" key="3">
    <source>
        <dbReference type="ARBA" id="ARBA00023125"/>
    </source>
</evidence>
<dbReference type="Pfam" id="PF03466">
    <property type="entry name" value="LysR_substrate"/>
    <property type="match status" value="1"/>
</dbReference>
<organism evidence="6 7">
    <name type="scientific">Marinomonas phaeophyticola</name>
    <dbReference type="NCBI Taxonomy" id="3004091"/>
    <lineage>
        <taxon>Bacteria</taxon>
        <taxon>Pseudomonadati</taxon>
        <taxon>Pseudomonadota</taxon>
        <taxon>Gammaproteobacteria</taxon>
        <taxon>Oceanospirillales</taxon>
        <taxon>Oceanospirillaceae</taxon>
        <taxon>Marinomonas</taxon>
    </lineage>
</organism>
<proteinExistence type="inferred from homology"/>
<feature type="domain" description="HTH lysR-type" evidence="5">
    <location>
        <begin position="1"/>
        <end position="58"/>
    </location>
</feature>
<dbReference type="Gene3D" id="1.10.10.10">
    <property type="entry name" value="Winged helix-like DNA-binding domain superfamily/Winged helix DNA-binding domain"/>
    <property type="match status" value="1"/>
</dbReference>
<dbReference type="Gene3D" id="3.40.190.290">
    <property type="match status" value="1"/>
</dbReference>
<dbReference type="SUPFAM" id="SSF53850">
    <property type="entry name" value="Periplasmic binding protein-like II"/>
    <property type="match status" value="1"/>
</dbReference>
<dbReference type="InterPro" id="IPR036388">
    <property type="entry name" value="WH-like_DNA-bd_sf"/>
</dbReference>
<evidence type="ECO:0000259" key="5">
    <source>
        <dbReference type="PROSITE" id="PS50931"/>
    </source>
</evidence>
<evidence type="ECO:0000313" key="6">
    <source>
        <dbReference type="EMBL" id="MCZ2720625.1"/>
    </source>
</evidence>
<dbReference type="RefSeq" id="WP_269122671.1">
    <property type="nucleotide sequence ID" value="NZ_JAPUBN010000010.1"/>
</dbReference>
<dbReference type="InterPro" id="IPR005119">
    <property type="entry name" value="LysR_subst-bd"/>
</dbReference>
<keyword evidence="7" id="KW-1185">Reference proteome</keyword>
<accession>A0ABT4JQG5</accession>
<dbReference type="SUPFAM" id="SSF46785">
    <property type="entry name" value="Winged helix' DNA-binding domain"/>
    <property type="match status" value="1"/>
</dbReference>
<keyword evidence="4" id="KW-0804">Transcription</keyword>
<dbReference type="PANTHER" id="PTHR30126">
    <property type="entry name" value="HTH-TYPE TRANSCRIPTIONAL REGULATOR"/>
    <property type="match status" value="1"/>
</dbReference>